<dbReference type="Pfam" id="PF13715">
    <property type="entry name" value="CarbopepD_reg_2"/>
    <property type="match status" value="1"/>
</dbReference>
<protein>
    <submittedName>
        <fullName evidence="2">TonB-dependent receptor</fullName>
    </submittedName>
</protein>
<gene>
    <name evidence="2" type="ORF">JMN32_16650</name>
</gene>
<comment type="caution">
    <text evidence="2">The sequence shown here is derived from an EMBL/GenBank/DDBJ whole genome shotgun (WGS) entry which is preliminary data.</text>
</comment>
<accession>A0A937KF88</accession>
<dbReference type="GO" id="GO:0044718">
    <property type="term" value="P:siderophore transmembrane transport"/>
    <property type="evidence" value="ECO:0007669"/>
    <property type="project" value="TreeGrafter"/>
</dbReference>
<dbReference type="SUPFAM" id="SSF56935">
    <property type="entry name" value="Porins"/>
    <property type="match status" value="1"/>
</dbReference>
<evidence type="ECO:0000313" key="2">
    <source>
        <dbReference type="EMBL" id="MBL6447948.1"/>
    </source>
</evidence>
<keyword evidence="1" id="KW-0732">Signal</keyword>
<evidence type="ECO:0000313" key="3">
    <source>
        <dbReference type="Proteomes" id="UP000614216"/>
    </source>
</evidence>
<organism evidence="2 3">
    <name type="scientific">Fulvivirga marina</name>
    <dbReference type="NCBI Taxonomy" id="2494733"/>
    <lineage>
        <taxon>Bacteria</taxon>
        <taxon>Pseudomonadati</taxon>
        <taxon>Bacteroidota</taxon>
        <taxon>Cytophagia</taxon>
        <taxon>Cytophagales</taxon>
        <taxon>Fulvivirgaceae</taxon>
        <taxon>Fulvivirga</taxon>
    </lineage>
</organism>
<keyword evidence="3" id="KW-1185">Reference proteome</keyword>
<dbReference type="Gene3D" id="2.170.130.10">
    <property type="entry name" value="TonB-dependent receptor, plug domain"/>
    <property type="match status" value="1"/>
</dbReference>
<dbReference type="PANTHER" id="PTHR30069:SF29">
    <property type="entry name" value="HEMOGLOBIN AND HEMOGLOBIN-HAPTOGLOBIN-BINDING PROTEIN 1-RELATED"/>
    <property type="match status" value="1"/>
</dbReference>
<dbReference type="AlphaFoldDB" id="A0A937KF88"/>
<evidence type="ECO:0000256" key="1">
    <source>
        <dbReference type="ARBA" id="ARBA00022729"/>
    </source>
</evidence>
<dbReference type="Gene3D" id="2.60.40.1120">
    <property type="entry name" value="Carboxypeptidase-like, regulatory domain"/>
    <property type="match status" value="1"/>
</dbReference>
<reference evidence="2" key="1">
    <citation type="submission" date="2021-01" db="EMBL/GenBank/DDBJ databases">
        <title>Fulvivirga kasyanovii gen. nov., sp nov., a novel member of the phylum Bacteroidetes isolated from seawater in a mussel farm.</title>
        <authorList>
            <person name="Zhao L.-H."/>
            <person name="Wang Z.-J."/>
        </authorList>
    </citation>
    <scope>NUCLEOTIDE SEQUENCE</scope>
    <source>
        <strain evidence="2">29W222</strain>
    </source>
</reference>
<dbReference type="RefSeq" id="WP_202857490.1">
    <property type="nucleotide sequence ID" value="NZ_JAEUGD010000058.1"/>
</dbReference>
<sequence>MKRIICFFLVVLPIWSKGQTLTQTVRGAVVDIDSKSPLIGVTVIVAGTDPMIGAVTDHNGEFRIPRVPAGRITLQLSYIGYESQVLPNIVVNSGKEVVLDLEMQESAIKMDEIVITANKNKGEAINDMAIVSARSISAEETNRYAGGFNDPSRIMSNFAGITSTQDGSNDIIVRGNSPKYMQWRLEGVQITNPNHFADQSAVSGAVSTLNNNLLATSDFYTGAFSPEYGNALSGVYDVKLRPGNNEKFESVFGFGLLGTDLTLEGPFRKGYNGSYLVNYRYSTASLISQMGLVDVEGGVPKFQDAAFKVVLPTSKLGDFSLFGLGGLSGFSFEDVTPDVWQTPGNRFMQENLKEDFEKDSHLLNLGLSHHFTINSNSFLSTTLSYSSEGIRDKVYERGIVKKYDSEGSFLRDSVISKTLNFKSKLNKSSYRGDVTYHTKLNANHKIQIGAKYAFFQYSFSQSKLDDVIADRFTLIDLDEGISTVSSFISWQYRMNENITLVSGIHNMNVLLNNKTTFEPRVAVRWRVSPVSTIQVGYGKHSIMESVHNYFAKVKQPDGSIIEPNKELDLLKAHHYVIGYENRINTNLRAKVEMYYQDLYDLPVENNNTSYYSTINEGLDFRYVALVNKGTGKNYGVEITLEKFFKRGYYYIINGALYESKYKALDGVERNTRYNGNYLVNILMGKEFTGLGKKENQTLAFNGKVFLGGGKKIIPLLRDEQGNLAVDPANDQYWDYSKAYENDIEDVYQIILSVSYKWNRPGATHELYLNLDNLTNTKGKLSEYYDEGKPGSVGYVTQFGFFPNLMYRVYF</sequence>
<dbReference type="InterPro" id="IPR039426">
    <property type="entry name" value="TonB-dep_rcpt-like"/>
</dbReference>
<keyword evidence="2" id="KW-0675">Receptor</keyword>
<dbReference type="InterPro" id="IPR008969">
    <property type="entry name" value="CarboxyPept-like_regulatory"/>
</dbReference>
<dbReference type="EMBL" id="JAEUGD010000058">
    <property type="protein sequence ID" value="MBL6447948.1"/>
    <property type="molecule type" value="Genomic_DNA"/>
</dbReference>
<dbReference type="SUPFAM" id="SSF49464">
    <property type="entry name" value="Carboxypeptidase regulatory domain-like"/>
    <property type="match status" value="1"/>
</dbReference>
<proteinExistence type="predicted"/>
<dbReference type="GO" id="GO:0009279">
    <property type="term" value="C:cell outer membrane"/>
    <property type="evidence" value="ECO:0007669"/>
    <property type="project" value="TreeGrafter"/>
</dbReference>
<dbReference type="Proteomes" id="UP000614216">
    <property type="component" value="Unassembled WGS sequence"/>
</dbReference>
<dbReference type="InterPro" id="IPR037066">
    <property type="entry name" value="Plug_dom_sf"/>
</dbReference>
<dbReference type="GO" id="GO:0015344">
    <property type="term" value="F:siderophore uptake transmembrane transporter activity"/>
    <property type="evidence" value="ECO:0007669"/>
    <property type="project" value="TreeGrafter"/>
</dbReference>
<name>A0A937KF88_9BACT</name>
<dbReference type="PANTHER" id="PTHR30069">
    <property type="entry name" value="TONB-DEPENDENT OUTER MEMBRANE RECEPTOR"/>
    <property type="match status" value="1"/>
</dbReference>